<evidence type="ECO:0000313" key="3">
    <source>
        <dbReference type="Proteomes" id="UP001626550"/>
    </source>
</evidence>
<dbReference type="SUPFAM" id="SSF56436">
    <property type="entry name" value="C-type lectin-like"/>
    <property type="match status" value="1"/>
</dbReference>
<dbReference type="InterPro" id="IPR001304">
    <property type="entry name" value="C-type_lectin-like"/>
</dbReference>
<name>A0ABD2PMK2_9PLAT</name>
<comment type="caution">
    <text evidence="2">The sequence shown here is derived from an EMBL/GenBank/DDBJ whole genome shotgun (WGS) entry which is preliminary data.</text>
</comment>
<dbReference type="Pfam" id="PF00059">
    <property type="entry name" value="Lectin_C"/>
    <property type="match status" value="1"/>
</dbReference>
<organism evidence="2 3">
    <name type="scientific">Cichlidogyrus casuarinus</name>
    <dbReference type="NCBI Taxonomy" id="1844966"/>
    <lineage>
        <taxon>Eukaryota</taxon>
        <taxon>Metazoa</taxon>
        <taxon>Spiralia</taxon>
        <taxon>Lophotrochozoa</taxon>
        <taxon>Platyhelminthes</taxon>
        <taxon>Monogenea</taxon>
        <taxon>Monopisthocotylea</taxon>
        <taxon>Dactylogyridea</taxon>
        <taxon>Ancyrocephalidae</taxon>
        <taxon>Cichlidogyrus</taxon>
    </lineage>
</organism>
<dbReference type="EMBL" id="JBJKFK010005521">
    <property type="protein sequence ID" value="KAL3308278.1"/>
    <property type="molecule type" value="Genomic_DNA"/>
</dbReference>
<gene>
    <name evidence="2" type="ORF">Ciccas_013192</name>
</gene>
<accession>A0ABD2PMK2</accession>
<reference evidence="2 3" key="1">
    <citation type="submission" date="2024-11" db="EMBL/GenBank/DDBJ databases">
        <title>Adaptive evolution of stress response genes in parasites aligns with host niche diversity.</title>
        <authorList>
            <person name="Hahn C."/>
            <person name="Resl P."/>
        </authorList>
    </citation>
    <scope>NUCLEOTIDE SEQUENCE [LARGE SCALE GENOMIC DNA]</scope>
    <source>
        <strain evidence="2">EGGRZ-B1_66</strain>
        <tissue evidence="2">Body</tissue>
    </source>
</reference>
<dbReference type="InterPro" id="IPR016186">
    <property type="entry name" value="C-type_lectin-like/link_sf"/>
</dbReference>
<keyword evidence="3" id="KW-1185">Reference proteome</keyword>
<feature type="domain" description="C-type lectin" evidence="1">
    <location>
        <begin position="5"/>
        <end position="75"/>
    </location>
</feature>
<protein>
    <recommendedName>
        <fullName evidence="1">C-type lectin domain-containing protein</fullName>
    </recommendedName>
</protein>
<proteinExistence type="predicted"/>
<dbReference type="AlphaFoldDB" id="A0ABD2PMK2"/>
<evidence type="ECO:0000259" key="1">
    <source>
        <dbReference type="Pfam" id="PF00059"/>
    </source>
</evidence>
<dbReference type="Proteomes" id="UP001626550">
    <property type="component" value="Unassembled WGS sequence"/>
</dbReference>
<sequence>PKTYKTVDAWIDARRKSPGSNIWVNSQGADVTELMNPYWENPDSMKGNGDCARFKKDQKLTVSPCNEKYLIFCETKRFINSLQ</sequence>
<dbReference type="Gene3D" id="3.10.100.10">
    <property type="entry name" value="Mannose-Binding Protein A, subunit A"/>
    <property type="match status" value="1"/>
</dbReference>
<dbReference type="InterPro" id="IPR016187">
    <property type="entry name" value="CTDL_fold"/>
</dbReference>
<evidence type="ECO:0000313" key="2">
    <source>
        <dbReference type="EMBL" id="KAL3308278.1"/>
    </source>
</evidence>
<feature type="non-terminal residue" evidence="2">
    <location>
        <position position="1"/>
    </location>
</feature>